<proteinExistence type="predicted"/>
<protein>
    <submittedName>
        <fullName evidence="1">Uncharacterized protein</fullName>
    </submittedName>
</protein>
<reference evidence="1" key="2">
    <citation type="journal article" date="2015" name="Fish Shellfish Immunol.">
        <title>Early steps in the European eel (Anguilla anguilla)-Vibrio vulnificus interaction in the gills: Role of the RtxA13 toxin.</title>
        <authorList>
            <person name="Callol A."/>
            <person name="Pajuelo D."/>
            <person name="Ebbesson L."/>
            <person name="Teles M."/>
            <person name="MacKenzie S."/>
            <person name="Amaro C."/>
        </authorList>
    </citation>
    <scope>NUCLEOTIDE SEQUENCE</scope>
</reference>
<accession>A0A0E9RS40</accession>
<dbReference type="EMBL" id="GBXM01077444">
    <property type="protein sequence ID" value="JAH31133.1"/>
    <property type="molecule type" value="Transcribed_RNA"/>
</dbReference>
<sequence>MNFMNCQTRNFMKNKTTNKLFSGQQVLQQVLPV</sequence>
<dbReference type="AlphaFoldDB" id="A0A0E9RS40"/>
<evidence type="ECO:0000313" key="1">
    <source>
        <dbReference type="EMBL" id="JAH31133.1"/>
    </source>
</evidence>
<organism evidence="1">
    <name type="scientific">Anguilla anguilla</name>
    <name type="common">European freshwater eel</name>
    <name type="synonym">Muraena anguilla</name>
    <dbReference type="NCBI Taxonomy" id="7936"/>
    <lineage>
        <taxon>Eukaryota</taxon>
        <taxon>Metazoa</taxon>
        <taxon>Chordata</taxon>
        <taxon>Craniata</taxon>
        <taxon>Vertebrata</taxon>
        <taxon>Euteleostomi</taxon>
        <taxon>Actinopterygii</taxon>
        <taxon>Neopterygii</taxon>
        <taxon>Teleostei</taxon>
        <taxon>Anguilliformes</taxon>
        <taxon>Anguillidae</taxon>
        <taxon>Anguilla</taxon>
    </lineage>
</organism>
<reference evidence="1" key="1">
    <citation type="submission" date="2014-11" db="EMBL/GenBank/DDBJ databases">
        <authorList>
            <person name="Amaro Gonzalez C."/>
        </authorList>
    </citation>
    <scope>NUCLEOTIDE SEQUENCE</scope>
</reference>
<name>A0A0E9RS40_ANGAN</name>